<comment type="cofactor">
    <cofactor evidence="1">
        <name>Zn(2+)</name>
        <dbReference type="ChEBI" id="CHEBI:29105"/>
    </cofactor>
</comment>
<keyword evidence="5" id="KW-0560">Oxidoreductase</keyword>
<dbReference type="SUPFAM" id="SSF50129">
    <property type="entry name" value="GroES-like"/>
    <property type="match status" value="1"/>
</dbReference>
<dbReference type="EMBL" id="JBEDNY010000001">
    <property type="protein sequence ID" value="MEZ3163115.1"/>
    <property type="molecule type" value="Genomic_DNA"/>
</dbReference>
<organism evidence="7 8">
    <name type="scientific">Halorubrum miltondacostae</name>
    <dbReference type="NCBI Taxonomy" id="3076378"/>
    <lineage>
        <taxon>Archaea</taxon>
        <taxon>Methanobacteriati</taxon>
        <taxon>Methanobacteriota</taxon>
        <taxon>Stenosarchaea group</taxon>
        <taxon>Halobacteria</taxon>
        <taxon>Halobacteriales</taxon>
        <taxon>Haloferacaceae</taxon>
        <taxon>Halorubrum</taxon>
    </lineage>
</organism>
<dbReference type="InterPro" id="IPR013149">
    <property type="entry name" value="ADH-like_C"/>
</dbReference>
<dbReference type="Pfam" id="PF00107">
    <property type="entry name" value="ADH_zinc_N"/>
    <property type="match status" value="1"/>
</dbReference>
<keyword evidence="4" id="KW-0862">Zinc</keyword>
<dbReference type="GO" id="GO:0046872">
    <property type="term" value="F:metal ion binding"/>
    <property type="evidence" value="ECO:0007669"/>
    <property type="project" value="UniProtKB-KW"/>
</dbReference>
<evidence type="ECO:0000313" key="8">
    <source>
        <dbReference type="Proteomes" id="UP001567572"/>
    </source>
</evidence>
<sequence length="337" mass="36458">MTERALVFTDEREVTIEATETAEPAADQVTVDAHLSAISSGTELLVYRGQAPSGITADSSLKTLDGDLSFPLRYGYSLVGSVVDAGEDVDDAWVDREVIAFHPHQTRFNATTDCLIPLPPDLERRAGALFPSAETATNFLLDGAPKIGERVVVFGAGVIGLCTIRLLAEFPLDSLVVVEPRASRRDLAREFGADEVVPPGNAGAPFESVDDDHAGADLVYELSGRPDTLNDAIDVVGYDGRIVVGSWYGSKQSALRLGGSFHRDRIDVISSQVSTIDPTLRGRWSKDRRTDTALDALRTVDHEALITDEIPFERAGDAYERLDEAPEGTVQVLLSYD</sequence>
<comment type="caution">
    <text evidence="7">The sequence shown here is derived from an EMBL/GenBank/DDBJ whole genome shotgun (WGS) entry which is preliminary data.</text>
</comment>
<evidence type="ECO:0000256" key="2">
    <source>
        <dbReference type="ARBA" id="ARBA00008072"/>
    </source>
</evidence>
<evidence type="ECO:0000256" key="5">
    <source>
        <dbReference type="ARBA" id="ARBA00023002"/>
    </source>
</evidence>
<keyword evidence="3" id="KW-0479">Metal-binding</keyword>
<keyword evidence="8" id="KW-1185">Reference proteome</keyword>
<dbReference type="Gene3D" id="3.40.50.720">
    <property type="entry name" value="NAD(P)-binding Rossmann-like Domain"/>
    <property type="match status" value="1"/>
</dbReference>
<evidence type="ECO:0000259" key="6">
    <source>
        <dbReference type="Pfam" id="PF00107"/>
    </source>
</evidence>
<dbReference type="InterPro" id="IPR011032">
    <property type="entry name" value="GroES-like_sf"/>
</dbReference>
<dbReference type="PANTHER" id="PTHR43350">
    <property type="entry name" value="NAD-DEPENDENT ALCOHOL DEHYDROGENASE"/>
    <property type="match status" value="1"/>
</dbReference>
<comment type="similarity">
    <text evidence="2">Belongs to the zinc-containing alcohol dehydrogenase family.</text>
</comment>
<dbReference type="SUPFAM" id="SSF51735">
    <property type="entry name" value="NAD(P)-binding Rossmann-fold domains"/>
    <property type="match status" value="1"/>
</dbReference>
<protein>
    <submittedName>
        <fullName evidence="7">Zinc-binding alcohol dehydrogenase</fullName>
    </submittedName>
</protein>
<evidence type="ECO:0000256" key="3">
    <source>
        <dbReference type="ARBA" id="ARBA00022723"/>
    </source>
</evidence>
<reference evidence="7 8" key="1">
    <citation type="submission" date="2024-06" db="EMBL/GenBank/DDBJ databases">
        <title>Halorubrum miltondacostae sp. nov., a potential PHA producer isolated from an inland solar saltern in Rio Maior, Portugal.</title>
        <authorList>
            <person name="Albuquerque L."/>
            <person name="Viver T."/>
            <person name="Barroso C."/>
            <person name="Claudino R."/>
            <person name="Galvan M."/>
            <person name="Simoes G."/>
            <person name="Lobo Da Cunha A."/>
            <person name="Egas C."/>
        </authorList>
    </citation>
    <scope>NUCLEOTIDE SEQUENCE [LARGE SCALE GENOMIC DNA]</scope>
    <source>
        <strain evidence="7 8">RMP-11</strain>
    </source>
</reference>
<proteinExistence type="inferred from homology"/>
<dbReference type="CDD" id="cd08255">
    <property type="entry name" value="2-desacetyl-2-hydroxyethyl_bacteriochlorophyllide_like"/>
    <property type="match status" value="1"/>
</dbReference>
<evidence type="ECO:0000256" key="1">
    <source>
        <dbReference type="ARBA" id="ARBA00001947"/>
    </source>
</evidence>
<evidence type="ECO:0000313" key="7">
    <source>
        <dbReference type="EMBL" id="MEZ3163115.1"/>
    </source>
</evidence>
<dbReference type="GO" id="GO:0016491">
    <property type="term" value="F:oxidoreductase activity"/>
    <property type="evidence" value="ECO:0007669"/>
    <property type="project" value="UniProtKB-KW"/>
</dbReference>
<dbReference type="AlphaFoldDB" id="A0ABD5M694"/>
<gene>
    <name evidence="7" type="ORF">ABNG04_04355</name>
</gene>
<accession>A0ABD5M694</accession>
<name>A0ABD5M694_9EURY</name>
<dbReference type="Gene3D" id="3.90.180.10">
    <property type="entry name" value="Medium-chain alcohol dehydrogenases, catalytic domain"/>
    <property type="match status" value="2"/>
</dbReference>
<evidence type="ECO:0000256" key="4">
    <source>
        <dbReference type="ARBA" id="ARBA00022833"/>
    </source>
</evidence>
<dbReference type="Proteomes" id="UP001567572">
    <property type="component" value="Unassembled WGS sequence"/>
</dbReference>
<dbReference type="PANTHER" id="PTHR43350:SF19">
    <property type="entry name" value="D-GULOSIDE 3-DEHYDROGENASE"/>
    <property type="match status" value="1"/>
</dbReference>
<dbReference type="InterPro" id="IPR036291">
    <property type="entry name" value="NAD(P)-bd_dom_sf"/>
</dbReference>
<dbReference type="RefSeq" id="WP_371160353.1">
    <property type="nucleotide sequence ID" value="NZ_JBEDNX010000001.1"/>
</dbReference>
<feature type="domain" description="Alcohol dehydrogenase-like C-terminal" evidence="6">
    <location>
        <begin position="159"/>
        <end position="275"/>
    </location>
</feature>